<dbReference type="Proteomes" id="UP000315289">
    <property type="component" value="Unassembled WGS sequence"/>
</dbReference>
<comment type="caution">
    <text evidence="1">The sequence shown here is derived from an EMBL/GenBank/DDBJ whole genome shotgun (WGS) entry which is preliminary data.</text>
</comment>
<proteinExistence type="predicted"/>
<sequence length="50" mass="6192">MVDRSEIITKRKMAYQLMKLAKLVRKKSVRKYVIMKWILAILERLDQLWR</sequence>
<gene>
    <name evidence="1" type="ORF">NARC_150056</name>
</gene>
<protein>
    <submittedName>
        <fullName evidence="1">Uncharacterized protein</fullName>
    </submittedName>
</protein>
<dbReference type="AlphaFoldDB" id="A0A557SSA0"/>
<organism evidence="1 2">
    <name type="scientific">Candidatus Nitrosocosmicus arcticus</name>
    <dbReference type="NCBI Taxonomy" id="2035267"/>
    <lineage>
        <taxon>Archaea</taxon>
        <taxon>Nitrososphaerota</taxon>
        <taxon>Nitrososphaeria</taxon>
        <taxon>Nitrososphaerales</taxon>
        <taxon>Nitrososphaeraceae</taxon>
        <taxon>Candidatus Nitrosocosmicus</taxon>
    </lineage>
</organism>
<evidence type="ECO:0000313" key="1">
    <source>
        <dbReference type="EMBL" id="TVP39462.1"/>
    </source>
</evidence>
<evidence type="ECO:0000313" key="2">
    <source>
        <dbReference type="Proteomes" id="UP000315289"/>
    </source>
</evidence>
<accession>A0A557SSA0</accession>
<keyword evidence="2" id="KW-1185">Reference proteome</keyword>
<name>A0A557SSA0_9ARCH</name>
<dbReference type="EMBL" id="VOAH01000015">
    <property type="protein sequence ID" value="TVP39462.1"/>
    <property type="molecule type" value="Genomic_DNA"/>
</dbReference>
<reference evidence="1 2" key="1">
    <citation type="journal article" date="2019" name="Front. Microbiol.">
        <title>Ammonia Oxidation by the Arctic Terrestrial Thaumarchaeote Candidatus Nitrosocosmicus arcticus Is Stimulated by Increasing Temperatures.</title>
        <authorList>
            <person name="Alves R.J.E."/>
            <person name="Kerou M."/>
            <person name="Zappe A."/>
            <person name="Bittner R."/>
            <person name="Abby S.S."/>
            <person name="Schmidt H.A."/>
            <person name="Pfeifer K."/>
            <person name="Schleper C."/>
        </authorList>
    </citation>
    <scope>NUCLEOTIDE SEQUENCE [LARGE SCALE GENOMIC DNA]</scope>
    <source>
        <strain evidence="1 2">Kfb</strain>
    </source>
</reference>